<gene>
    <name evidence="1" type="ORF">LXN57_33570</name>
</gene>
<organism evidence="1 2">
    <name type="scientific">Paractinoplanes hotanensis</name>
    <dbReference type="NCBI Taxonomy" id="2906497"/>
    <lineage>
        <taxon>Bacteria</taxon>
        <taxon>Bacillati</taxon>
        <taxon>Actinomycetota</taxon>
        <taxon>Actinomycetes</taxon>
        <taxon>Micromonosporales</taxon>
        <taxon>Micromonosporaceae</taxon>
        <taxon>Paractinoplanes</taxon>
    </lineage>
</organism>
<name>A0ABT0Y8Y2_9ACTN</name>
<dbReference type="RefSeq" id="WP_251802242.1">
    <property type="nucleotide sequence ID" value="NZ_JAMQOL010000049.1"/>
</dbReference>
<dbReference type="Proteomes" id="UP001523216">
    <property type="component" value="Unassembled WGS sequence"/>
</dbReference>
<accession>A0ABT0Y8Y2</accession>
<protein>
    <submittedName>
        <fullName evidence="1">Uncharacterized protein</fullName>
    </submittedName>
</protein>
<sequence length="182" mass="19445">MADDKGGLEARALIAAEGGGWSGLLFDNPVIGLSPALTWTCSVPLEPVRGERAALDLDWLPWAAADWRAMAGAEVSCASFAEPAEASVYFRGHHRYDRVAVRVAEQRGDRIRVVASVSGDIDGLGPDEVAVDTWLAFRGFTVQLSDVSSAAAALDRLSAFTVTDGLAEVDDPRGIAFRFQPR</sequence>
<proteinExistence type="predicted"/>
<reference evidence="1 2" key="1">
    <citation type="submission" date="2022-06" db="EMBL/GenBank/DDBJ databases">
        <title>Actinoplanes abujensis sp. nov., isolated from Nigerian arid soil.</title>
        <authorList>
            <person name="Ding P."/>
        </authorList>
    </citation>
    <scope>NUCLEOTIDE SEQUENCE [LARGE SCALE GENOMIC DNA]</scope>
    <source>
        <strain evidence="2">TRM88002</strain>
    </source>
</reference>
<evidence type="ECO:0000313" key="2">
    <source>
        <dbReference type="Proteomes" id="UP001523216"/>
    </source>
</evidence>
<evidence type="ECO:0000313" key="1">
    <source>
        <dbReference type="EMBL" id="MCM4082508.1"/>
    </source>
</evidence>
<dbReference type="EMBL" id="JAMQOL010000049">
    <property type="protein sequence ID" value="MCM4082508.1"/>
    <property type="molecule type" value="Genomic_DNA"/>
</dbReference>
<keyword evidence="2" id="KW-1185">Reference proteome</keyword>
<comment type="caution">
    <text evidence="1">The sequence shown here is derived from an EMBL/GenBank/DDBJ whole genome shotgun (WGS) entry which is preliminary data.</text>
</comment>